<feature type="domain" description="RNA polymerase sigma-70 region 2" evidence="5">
    <location>
        <begin position="10"/>
        <end position="76"/>
    </location>
</feature>
<dbReference type="GO" id="GO:0006352">
    <property type="term" value="P:DNA-templated transcription initiation"/>
    <property type="evidence" value="ECO:0007669"/>
    <property type="project" value="InterPro"/>
</dbReference>
<sequence>MKKSTNVKFLFEQYRDRCYGFFIKMLSDPELAKDLTQDIFLTLLRKRSELTNVRNWDTYIYIICRNRAYDHLKKAGHDKTYRDYLFRYWNEPSNIVQPIAEKRMDATHYKEILEQCLAKLPDQQRVIFNMSKKEGLSHQTIAEKLGISPLTVRNHLHRALNNIRSSVHPDMELGILLGILALSM</sequence>
<comment type="similarity">
    <text evidence="1">Belongs to the sigma-70 factor family. ECF subfamily.</text>
</comment>
<comment type="caution">
    <text evidence="7">The sequence shown here is derived from an EMBL/GenBank/DDBJ whole genome shotgun (WGS) entry which is preliminary data.</text>
</comment>
<evidence type="ECO:0000256" key="4">
    <source>
        <dbReference type="ARBA" id="ARBA00023163"/>
    </source>
</evidence>
<gene>
    <name evidence="7" type="ORF">KUV50_13285</name>
</gene>
<evidence type="ECO:0000259" key="5">
    <source>
        <dbReference type="Pfam" id="PF04542"/>
    </source>
</evidence>
<feature type="domain" description="RNA polymerase sigma factor 70 region 4 type 2" evidence="6">
    <location>
        <begin position="111"/>
        <end position="160"/>
    </location>
</feature>
<reference evidence="7" key="1">
    <citation type="submission" date="2021-06" db="EMBL/GenBank/DDBJ databases">
        <title>44 bacteria genomes isolated from Dapeng, Shenzhen.</title>
        <authorList>
            <person name="Zheng W."/>
            <person name="Yu S."/>
            <person name="Huang Y."/>
        </authorList>
    </citation>
    <scope>NUCLEOTIDE SEQUENCE</scope>
    <source>
        <strain evidence="7">DP5N28-2</strain>
    </source>
</reference>
<dbReference type="PANTHER" id="PTHR43133">
    <property type="entry name" value="RNA POLYMERASE ECF-TYPE SIGMA FACTO"/>
    <property type="match status" value="1"/>
</dbReference>
<evidence type="ECO:0000256" key="3">
    <source>
        <dbReference type="ARBA" id="ARBA00023082"/>
    </source>
</evidence>
<dbReference type="GO" id="GO:0003677">
    <property type="term" value="F:DNA binding"/>
    <property type="evidence" value="ECO:0007669"/>
    <property type="project" value="InterPro"/>
</dbReference>
<dbReference type="Gene3D" id="1.10.10.10">
    <property type="entry name" value="Winged helix-like DNA-binding domain superfamily/Winged helix DNA-binding domain"/>
    <property type="match status" value="1"/>
</dbReference>
<dbReference type="SUPFAM" id="SSF88659">
    <property type="entry name" value="Sigma3 and sigma4 domains of RNA polymerase sigma factors"/>
    <property type="match status" value="1"/>
</dbReference>
<dbReference type="RefSeq" id="WP_222580658.1">
    <property type="nucleotide sequence ID" value="NZ_JAHVHU010000012.1"/>
</dbReference>
<dbReference type="Gene3D" id="1.10.1740.10">
    <property type="match status" value="1"/>
</dbReference>
<keyword evidence="4" id="KW-0804">Transcription</keyword>
<proteinExistence type="inferred from homology"/>
<dbReference type="AlphaFoldDB" id="A0A953HQ07"/>
<dbReference type="InterPro" id="IPR014284">
    <property type="entry name" value="RNA_pol_sigma-70_dom"/>
</dbReference>
<keyword evidence="3" id="KW-0731">Sigma factor</keyword>
<dbReference type="PANTHER" id="PTHR43133:SF46">
    <property type="entry name" value="RNA POLYMERASE SIGMA-70 FACTOR ECF SUBFAMILY"/>
    <property type="match status" value="1"/>
</dbReference>
<dbReference type="InterPro" id="IPR013325">
    <property type="entry name" value="RNA_pol_sigma_r2"/>
</dbReference>
<dbReference type="InterPro" id="IPR036388">
    <property type="entry name" value="WH-like_DNA-bd_sf"/>
</dbReference>
<dbReference type="InterPro" id="IPR014327">
    <property type="entry name" value="RNA_pol_sigma70_bacteroid"/>
</dbReference>
<evidence type="ECO:0000256" key="1">
    <source>
        <dbReference type="ARBA" id="ARBA00010641"/>
    </source>
</evidence>
<accession>A0A953HQ07</accession>
<dbReference type="Pfam" id="PF08281">
    <property type="entry name" value="Sigma70_r4_2"/>
    <property type="match status" value="1"/>
</dbReference>
<dbReference type="NCBIfam" id="TIGR02937">
    <property type="entry name" value="sigma70-ECF"/>
    <property type="match status" value="1"/>
</dbReference>
<dbReference type="Pfam" id="PF04542">
    <property type="entry name" value="Sigma70_r2"/>
    <property type="match status" value="1"/>
</dbReference>
<dbReference type="InterPro" id="IPR039425">
    <property type="entry name" value="RNA_pol_sigma-70-like"/>
</dbReference>
<dbReference type="CDD" id="cd06171">
    <property type="entry name" value="Sigma70_r4"/>
    <property type="match status" value="1"/>
</dbReference>
<dbReference type="GO" id="GO:0016987">
    <property type="term" value="F:sigma factor activity"/>
    <property type="evidence" value="ECO:0007669"/>
    <property type="project" value="UniProtKB-KW"/>
</dbReference>
<evidence type="ECO:0000313" key="8">
    <source>
        <dbReference type="Proteomes" id="UP000753961"/>
    </source>
</evidence>
<name>A0A953HQ07_9BACT</name>
<keyword evidence="8" id="KW-1185">Reference proteome</keyword>
<evidence type="ECO:0000256" key="2">
    <source>
        <dbReference type="ARBA" id="ARBA00023015"/>
    </source>
</evidence>
<dbReference type="SUPFAM" id="SSF88946">
    <property type="entry name" value="Sigma2 domain of RNA polymerase sigma factors"/>
    <property type="match status" value="1"/>
</dbReference>
<dbReference type="NCBIfam" id="TIGR02985">
    <property type="entry name" value="Sig70_bacteroi1"/>
    <property type="match status" value="1"/>
</dbReference>
<dbReference type="InterPro" id="IPR013249">
    <property type="entry name" value="RNA_pol_sigma70_r4_t2"/>
</dbReference>
<dbReference type="Proteomes" id="UP000753961">
    <property type="component" value="Unassembled WGS sequence"/>
</dbReference>
<organism evidence="7 8">
    <name type="scientific">Membranihabitans marinus</name>
    <dbReference type="NCBI Taxonomy" id="1227546"/>
    <lineage>
        <taxon>Bacteria</taxon>
        <taxon>Pseudomonadati</taxon>
        <taxon>Bacteroidota</taxon>
        <taxon>Saprospiria</taxon>
        <taxon>Saprospirales</taxon>
        <taxon>Saprospiraceae</taxon>
        <taxon>Membranihabitans</taxon>
    </lineage>
</organism>
<keyword evidence="2" id="KW-0805">Transcription regulation</keyword>
<dbReference type="EMBL" id="JAHVHU010000012">
    <property type="protein sequence ID" value="MBY5959119.1"/>
    <property type="molecule type" value="Genomic_DNA"/>
</dbReference>
<dbReference type="InterPro" id="IPR013324">
    <property type="entry name" value="RNA_pol_sigma_r3/r4-like"/>
</dbReference>
<evidence type="ECO:0000313" key="7">
    <source>
        <dbReference type="EMBL" id="MBY5959119.1"/>
    </source>
</evidence>
<evidence type="ECO:0000259" key="6">
    <source>
        <dbReference type="Pfam" id="PF08281"/>
    </source>
</evidence>
<protein>
    <submittedName>
        <fullName evidence="7">RNA polymerase sigma-70 factor</fullName>
    </submittedName>
</protein>
<dbReference type="InterPro" id="IPR007627">
    <property type="entry name" value="RNA_pol_sigma70_r2"/>
</dbReference>